<dbReference type="WBParaSite" id="SSLN_0001432501-mRNA-1">
    <property type="protein sequence ID" value="SSLN_0001432501-mRNA-1"/>
    <property type="gene ID" value="SSLN_0001432501"/>
</dbReference>
<dbReference type="InterPro" id="IPR036638">
    <property type="entry name" value="HLH_DNA-bd_sf"/>
</dbReference>
<sequence length="112" mass="12662">MPSHVAASREKSERCLHSTRSSERSTMNDIKQCLVRLKRMVPSVRRQPKVNKLELLQHVIDYIQDLEVTLEQPELILSSLPVSSSGFVSIRLNLLHLISPDLSMFALGVAQL</sequence>
<feature type="region of interest" description="Disordered" evidence="6">
    <location>
        <begin position="1"/>
        <end position="24"/>
    </location>
</feature>
<proteinExistence type="predicted"/>
<dbReference type="SUPFAM" id="SSF47459">
    <property type="entry name" value="HLH, helix-loop-helix DNA-binding domain"/>
    <property type="match status" value="1"/>
</dbReference>
<dbReference type="EMBL" id="UYSU01038385">
    <property type="protein sequence ID" value="VDM00188.1"/>
    <property type="molecule type" value="Genomic_DNA"/>
</dbReference>
<dbReference type="PROSITE" id="PS50888">
    <property type="entry name" value="BHLH"/>
    <property type="match status" value="1"/>
</dbReference>
<dbReference type="GO" id="GO:0005634">
    <property type="term" value="C:nucleus"/>
    <property type="evidence" value="ECO:0007669"/>
    <property type="project" value="UniProtKB-SubCell"/>
</dbReference>
<accession>A0A183TBF4</accession>
<reference evidence="8 9" key="2">
    <citation type="submission" date="2018-11" db="EMBL/GenBank/DDBJ databases">
        <authorList>
            <consortium name="Pathogen Informatics"/>
        </authorList>
    </citation>
    <scope>NUCLEOTIDE SEQUENCE [LARGE SCALE GENOMIC DNA]</scope>
    <source>
        <strain evidence="8 9">NST_G2</strain>
    </source>
</reference>
<dbReference type="STRING" id="70667.A0A183TBF4"/>
<dbReference type="Proteomes" id="UP000275846">
    <property type="component" value="Unassembled WGS sequence"/>
</dbReference>
<dbReference type="GO" id="GO:0000122">
    <property type="term" value="P:negative regulation of transcription by RNA polymerase II"/>
    <property type="evidence" value="ECO:0007669"/>
    <property type="project" value="InterPro"/>
</dbReference>
<dbReference type="PANTHER" id="PTHR11723:SF17">
    <property type="entry name" value="PROTEIN EXTRA-MACROCHAETAE"/>
    <property type="match status" value="1"/>
</dbReference>
<protein>
    <submittedName>
        <fullName evidence="10">BHLH domain-containing protein</fullName>
    </submittedName>
</protein>
<evidence type="ECO:0000313" key="9">
    <source>
        <dbReference type="Proteomes" id="UP000275846"/>
    </source>
</evidence>
<dbReference type="SMART" id="SM00353">
    <property type="entry name" value="HLH"/>
    <property type="match status" value="1"/>
</dbReference>
<keyword evidence="4" id="KW-0804">Transcription</keyword>
<dbReference type="GO" id="GO:0005737">
    <property type="term" value="C:cytoplasm"/>
    <property type="evidence" value="ECO:0007669"/>
    <property type="project" value="InterPro"/>
</dbReference>
<evidence type="ECO:0000256" key="3">
    <source>
        <dbReference type="ARBA" id="ARBA00023015"/>
    </source>
</evidence>
<feature type="domain" description="BHLH" evidence="7">
    <location>
        <begin position="14"/>
        <end position="66"/>
    </location>
</feature>
<dbReference type="AlphaFoldDB" id="A0A183TBF4"/>
<feature type="compositionally biased region" description="Basic and acidic residues" evidence="6">
    <location>
        <begin position="7"/>
        <end position="23"/>
    </location>
</feature>
<keyword evidence="5" id="KW-0539">Nucleus</keyword>
<gene>
    <name evidence="8" type="ORF">SSLN_LOCUS13802</name>
</gene>
<evidence type="ECO:0000256" key="1">
    <source>
        <dbReference type="ARBA" id="ARBA00004123"/>
    </source>
</evidence>
<dbReference type="Gene3D" id="4.10.280.10">
    <property type="entry name" value="Helix-loop-helix DNA-binding domain"/>
    <property type="match status" value="1"/>
</dbReference>
<dbReference type="GO" id="GO:0030154">
    <property type="term" value="P:cell differentiation"/>
    <property type="evidence" value="ECO:0007669"/>
    <property type="project" value="TreeGrafter"/>
</dbReference>
<evidence type="ECO:0000256" key="4">
    <source>
        <dbReference type="ARBA" id="ARBA00023163"/>
    </source>
</evidence>
<keyword evidence="3" id="KW-0805">Transcription regulation</keyword>
<keyword evidence="9" id="KW-1185">Reference proteome</keyword>
<dbReference type="PANTHER" id="PTHR11723">
    <property type="entry name" value="DNA-BINDING PROTEIN INHIBITOR"/>
    <property type="match status" value="1"/>
</dbReference>
<dbReference type="GO" id="GO:0046983">
    <property type="term" value="F:protein dimerization activity"/>
    <property type="evidence" value="ECO:0007669"/>
    <property type="project" value="InterPro"/>
</dbReference>
<reference evidence="10" key="1">
    <citation type="submission" date="2016-06" db="UniProtKB">
        <authorList>
            <consortium name="WormBaseParasite"/>
        </authorList>
    </citation>
    <scope>IDENTIFICATION</scope>
</reference>
<dbReference type="InterPro" id="IPR011598">
    <property type="entry name" value="bHLH_dom"/>
</dbReference>
<evidence type="ECO:0000256" key="5">
    <source>
        <dbReference type="ARBA" id="ARBA00023242"/>
    </source>
</evidence>
<dbReference type="InterPro" id="IPR026052">
    <property type="entry name" value="DNA-bd_prot-inh"/>
</dbReference>
<evidence type="ECO:0000259" key="7">
    <source>
        <dbReference type="PROSITE" id="PS50888"/>
    </source>
</evidence>
<keyword evidence="2" id="KW-0678">Repressor</keyword>
<dbReference type="OrthoDB" id="10047910at2759"/>
<organism evidence="10">
    <name type="scientific">Schistocephalus solidus</name>
    <name type="common">Tapeworm</name>
    <dbReference type="NCBI Taxonomy" id="70667"/>
    <lineage>
        <taxon>Eukaryota</taxon>
        <taxon>Metazoa</taxon>
        <taxon>Spiralia</taxon>
        <taxon>Lophotrochozoa</taxon>
        <taxon>Platyhelminthes</taxon>
        <taxon>Cestoda</taxon>
        <taxon>Eucestoda</taxon>
        <taxon>Diphyllobothriidea</taxon>
        <taxon>Diphyllobothriidae</taxon>
        <taxon>Schistocephalus</taxon>
    </lineage>
</organism>
<evidence type="ECO:0000256" key="6">
    <source>
        <dbReference type="SAM" id="MobiDB-lite"/>
    </source>
</evidence>
<name>A0A183TBF4_SCHSO</name>
<dbReference type="GO" id="GO:0032922">
    <property type="term" value="P:circadian regulation of gene expression"/>
    <property type="evidence" value="ECO:0007669"/>
    <property type="project" value="TreeGrafter"/>
</dbReference>
<evidence type="ECO:0000256" key="2">
    <source>
        <dbReference type="ARBA" id="ARBA00022491"/>
    </source>
</evidence>
<evidence type="ECO:0000313" key="8">
    <source>
        <dbReference type="EMBL" id="VDM00188.1"/>
    </source>
</evidence>
<evidence type="ECO:0000313" key="10">
    <source>
        <dbReference type="WBParaSite" id="SSLN_0001432501-mRNA-1"/>
    </source>
</evidence>
<dbReference type="Pfam" id="PF00010">
    <property type="entry name" value="HLH"/>
    <property type="match status" value="1"/>
</dbReference>
<comment type="subcellular location">
    <subcellularLocation>
        <location evidence="1">Nucleus</location>
    </subcellularLocation>
</comment>